<proteinExistence type="predicted"/>
<sequence length="537" mass="61438">MKRTGFRVLLVITLILTLASCAKRGTPDGGPEDTDPPQYVRARPENFTTNFKSNEIRIYFDEYIKMNDPQRQIIISPPMDPRPEITPLGTASKSIRIRINDTLQPNTTYTINFGRSITDNNEGNPLDFFTYAFSTGPYIDSLTVTGNVSDALLKAPDPFISVMLYEVDSTYTDSVIYNRTPRYITNTLDSATTFQLNNLKEGTYQLVGMRDVNNNYLFDAGTDKVAFADKYINIPTDSVFDLSLFREIAPFRFLRPQQKAQQHLIMGYEGLVIPDSLQINMISPAPGAFESRLTKEPEKDTLHFWYKPATERDTIKFVAQMRVYSDTLITRLKEMKSDSLQFSFEPKSPINFDQDLRILPTIPLASTNDSLIRITDKDTLPVVFSAVYDEWRNEYKMSFDKQEDQAYTITALPGAFTDFFGKKNDTISTRIRTQSFADYGNLSLILQGVQNFPVIIQLTDEKGKVQAERYSSGGTTADFRNLKPGKYLLRLIYDSNENRIWDTGSFLQRRQPEKVVYFPDVLDVRANWDVSQPFNVR</sequence>
<evidence type="ECO:0000256" key="2">
    <source>
        <dbReference type="SAM" id="SignalP"/>
    </source>
</evidence>
<gene>
    <name evidence="4" type="ORF">ACFSTG_04650</name>
</gene>
<evidence type="ECO:0000256" key="1">
    <source>
        <dbReference type="ARBA" id="ARBA00022729"/>
    </source>
</evidence>
<name>A0ABW5IW58_9FLAO</name>
<dbReference type="PROSITE" id="PS51257">
    <property type="entry name" value="PROKAR_LIPOPROTEIN"/>
    <property type="match status" value="1"/>
</dbReference>
<comment type="caution">
    <text evidence="4">The sequence shown here is derived from an EMBL/GenBank/DDBJ whole genome shotgun (WGS) entry which is preliminary data.</text>
</comment>
<dbReference type="InterPro" id="IPR032812">
    <property type="entry name" value="SbsA_Ig"/>
</dbReference>
<dbReference type="EMBL" id="JBHULT010000006">
    <property type="protein sequence ID" value="MFD2517173.1"/>
    <property type="molecule type" value="Genomic_DNA"/>
</dbReference>
<evidence type="ECO:0000313" key="5">
    <source>
        <dbReference type="Proteomes" id="UP001597468"/>
    </source>
</evidence>
<feature type="signal peptide" evidence="2">
    <location>
        <begin position="1"/>
        <end position="24"/>
    </location>
</feature>
<dbReference type="RefSeq" id="WP_380748942.1">
    <property type="nucleotide sequence ID" value="NZ_JBHULT010000006.1"/>
</dbReference>
<feature type="chain" id="PRO_5047187727" evidence="2">
    <location>
        <begin position="25"/>
        <end position="537"/>
    </location>
</feature>
<dbReference type="Pfam" id="PF13205">
    <property type="entry name" value="Big_5"/>
    <property type="match status" value="1"/>
</dbReference>
<reference evidence="5" key="1">
    <citation type="journal article" date="2019" name="Int. J. Syst. Evol. Microbiol.">
        <title>The Global Catalogue of Microorganisms (GCM) 10K type strain sequencing project: providing services to taxonomists for standard genome sequencing and annotation.</title>
        <authorList>
            <consortium name="The Broad Institute Genomics Platform"/>
            <consortium name="The Broad Institute Genome Sequencing Center for Infectious Disease"/>
            <person name="Wu L."/>
            <person name="Ma J."/>
        </authorList>
    </citation>
    <scope>NUCLEOTIDE SEQUENCE [LARGE SCALE GENOMIC DNA]</scope>
    <source>
        <strain evidence="5">KCTC 42585</strain>
    </source>
</reference>
<accession>A0ABW5IW58</accession>
<keyword evidence="1 2" id="KW-0732">Signal</keyword>
<evidence type="ECO:0000313" key="4">
    <source>
        <dbReference type="EMBL" id="MFD2517173.1"/>
    </source>
</evidence>
<dbReference type="Proteomes" id="UP001597468">
    <property type="component" value="Unassembled WGS sequence"/>
</dbReference>
<protein>
    <submittedName>
        <fullName evidence="4">Ig-like domain-containing protein</fullName>
    </submittedName>
</protein>
<organism evidence="4 5">
    <name type="scientific">Salinimicrobium flavum</name>
    <dbReference type="NCBI Taxonomy" id="1737065"/>
    <lineage>
        <taxon>Bacteria</taxon>
        <taxon>Pseudomonadati</taxon>
        <taxon>Bacteroidota</taxon>
        <taxon>Flavobacteriia</taxon>
        <taxon>Flavobacteriales</taxon>
        <taxon>Flavobacteriaceae</taxon>
        <taxon>Salinimicrobium</taxon>
    </lineage>
</organism>
<feature type="domain" description="SbsA Ig-like" evidence="3">
    <location>
        <begin position="33"/>
        <end position="135"/>
    </location>
</feature>
<evidence type="ECO:0000259" key="3">
    <source>
        <dbReference type="Pfam" id="PF13205"/>
    </source>
</evidence>
<keyword evidence="5" id="KW-1185">Reference proteome</keyword>